<dbReference type="NCBIfam" id="TIGR02765">
    <property type="entry name" value="crypto_DASH"/>
    <property type="match status" value="1"/>
</dbReference>
<dbReference type="InterPro" id="IPR014729">
    <property type="entry name" value="Rossmann-like_a/b/a_fold"/>
</dbReference>
<evidence type="ECO:0000256" key="4">
    <source>
        <dbReference type="ARBA" id="ARBA00022827"/>
    </source>
</evidence>
<dbReference type="InterPro" id="IPR006050">
    <property type="entry name" value="DNA_photolyase_N"/>
</dbReference>
<evidence type="ECO:0000256" key="2">
    <source>
        <dbReference type="ARBA" id="ARBA00017881"/>
    </source>
</evidence>
<dbReference type="PANTHER" id="PTHR11455">
    <property type="entry name" value="CRYPTOCHROME"/>
    <property type="match status" value="1"/>
</dbReference>
<dbReference type="Pfam" id="PF00875">
    <property type="entry name" value="DNA_photolyase"/>
    <property type="match status" value="1"/>
</dbReference>
<comment type="similarity">
    <text evidence="1 6">Belongs to the DNA photolyase class-1 family.</text>
</comment>
<evidence type="ECO:0000256" key="5">
    <source>
        <dbReference type="ARBA" id="ARBA00022991"/>
    </source>
</evidence>
<dbReference type="RefSeq" id="WP_188374619.1">
    <property type="nucleotide sequence ID" value="NZ_BMDQ01000002.1"/>
</dbReference>
<dbReference type="Gene3D" id="3.40.50.620">
    <property type="entry name" value="HUPs"/>
    <property type="match status" value="1"/>
</dbReference>
<proteinExistence type="inferred from homology"/>
<evidence type="ECO:0000313" key="8">
    <source>
        <dbReference type="EMBL" id="GGI57708.1"/>
    </source>
</evidence>
<keyword evidence="5 6" id="KW-0157">Chromophore</keyword>
<evidence type="ECO:0000313" key="9">
    <source>
        <dbReference type="Proteomes" id="UP000624701"/>
    </source>
</evidence>
<comment type="function">
    <text evidence="6">May have a photoreceptor function.</text>
</comment>
<sequence>MQKTKSNTSIVWFRNDLRVYDNAVLYEACKTGNKLIGVYCFDPKQYTIDKYGFKRTEKYRTRFLLETIIDLKQNLDKLNIDLLVYNAAPEDIIPKLVEEFNVRDIYFQTEWTQEELDTEYLVKSKLKNVDFKSVYNQFLYHPEDINFKIQNLPQVFTVFRKKLEKYLPIREELAIERLPKSNRVEHTTQIPSLQDLGFDNFKTHPNSAFLFKGGETEALNRLKDYFFTTKKLEFYKKTRNGLVGVDYSSKFSPWLANGSISARTIYHQVKQFENKYVKNQSTYWLIFELIWRDYFKYVSLKHGHQIFKLEGILKKEYDWSTNTNLIGKWLNGETQSDFVNANMIELKETGWMSNRGRQNVASYFAKELKLDWRIGAAYFESLLLDYDVHSNYGNWMYVAGVGNDPRDRKFNVDLQAERYDTTGKFRRLWLQPSLF</sequence>
<dbReference type="PROSITE" id="PS51645">
    <property type="entry name" value="PHR_CRY_ALPHA_BETA"/>
    <property type="match status" value="1"/>
</dbReference>
<feature type="domain" description="Photolyase/cryptochrome alpha/beta" evidence="7">
    <location>
        <begin position="7"/>
        <end position="139"/>
    </location>
</feature>
<dbReference type="InterPro" id="IPR014133">
    <property type="entry name" value="Cry_DASH"/>
</dbReference>
<dbReference type="PANTHER" id="PTHR11455:SF22">
    <property type="entry name" value="CRYPTOCHROME DASH"/>
    <property type="match status" value="1"/>
</dbReference>
<name>A0ABQ2C1R8_9FLAO</name>
<dbReference type="PRINTS" id="PR00147">
    <property type="entry name" value="DNAPHOTLYASE"/>
</dbReference>
<organism evidence="8 9">
    <name type="scientific">Winogradskyella haliclonae</name>
    <dbReference type="NCBI Taxonomy" id="2048558"/>
    <lineage>
        <taxon>Bacteria</taxon>
        <taxon>Pseudomonadati</taxon>
        <taxon>Bacteroidota</taxon>
        <taxon>Flavobacteriia</taxon>
        <taxon>Flavobacteriales</taxon>
        <taxon>Flavobacteriaceae</taxon>
        <taxon>Winogradskyella</taxon>
    </lineage>
</organism>
<dbReference type="InterPro" id="IPR036155">
    <property type="entry name" value="Crypto/Photolyase_N_sf"/>
</dbReference>
<dbReference type="Proteomes" id="UP000624701">
    <property type="component" value="Unassembled WGS sequence"/>
</dbReference>
<dbReference type="SUPFAM" id="SSF52425">
    <property type="entry name" value="Cryptochrome/photolyase, N-terminal domain"/>
    <property type="match status" value="1"/>
</dbReference>
<dbReference type="InterPro" id="IPR002081">
    <property type="entry name" value="Cryptochrome/DNA_photolyase_1"/>
</dbReference>
<keyword evidence="4 6" id="KW-0274">FAD</keyword>
<dbReference type="EMBL" id="BMDQ01000002">
    <property type="protein sequence ID" value="GGI57708.1"/>
    <property type="molecule type" value="Genomic_DNA"/>
</dbReference>
<evidence type="ECO:0000256" key="3">
    <source>
        <dbReference type="ARBA" id="ARBA00022630"/>
    </source>
</evidence>
<protein>
    <recommendedName>
        <fullName evidence="2 6">Cryptochrome DASH</fullName>
    </recommendedName>
</protein>
<dbReference type="Gene3D" id="1.25.40.80">
    <property type="match status" value="1"/>
</dbReference>
<comment type="caution">
    <text evidence="8">The sequence shown here is derived from an EMBL/GenBank/DDBJ whole genome shotgun (WGS) entry which is preliminary data.</text>
</comment>
<evidence type="ECO:0000256" key="1">
    <source>
        <dbReference type="ARBA" id="ARBA00005862"/>
    </source>
</evidence>
<evidence type="ECO:0000259" key="7">
    <source>
        <dbReference type="PROSITE" id="PS51645"/>
    </source>
</evidence>
<gene>
    <name evidence="8" type="primary">phrB3</name>
    <name evidence="8" type="ORF">GCM10011444_20170</name>
</gene>
<dbReference type="Gene3D" id="1.10.579.10">
    <property type="entry name" value="DNA Cyclobutane Dipyrimidine Photolyase, subunit A, domain 3"/>
    <property type="match status" value="1"/>
</dbReference>
<dbReference type="InterPro" id="IPR036134">
    <property type="entry name" value="Crypto/Photolyase_FAD-like_sf"/>
</dbReference>
<keyword evidence="3 6" id="KW-0285">Flavoprotein</keyword>
<dbReference type="Pfam" id="PF03441">
    <property type="entry name" value="FAD_binding_7"/>
    <property type="match status" value="1"/>
</dbReference>
<dbReference type="InterPro" id="IPR005101">
    <property type="entry name" value="Cryptochr/Photolyase_FAD-bd"/>
</dbReference>
<evidence type="ECO:0000256" key="6">
    <source>
        <dbReference type="RuleBase" id="RU367151"/>
    </source>
</evidence>
<accession>A0ABQ2C1R8</accession>
<comment type="cofactor">
    <cofactor evidence="6">
        <name>FAD</name>
        <dbReference type="ChEBI" id="CHEBI:57692"/>
    </cofactor>
    <text evidence="6">Binds 1 FAD per subunit.</text>
</comment>
<reference evidence="9" key="1">
    <citation type="journal article" date="2019" name="Int. J. Syst. Evol. Microbiol.">
        <title>The Global Catalogue of Microorganisms (GCM) 10K type strain sequencing project: providing services to taxonomists for standard genome sequencing and annotation.</title>
        <authorList>
            <consortium name="The Broad Institute Genomics Platform"/>
            <consortium name="The Broad Institute Genome Sequencing Center for Infectious Disease"/>
            <person name="Wu L."/>
            <person name="Ma J."/>
        </authorList>
    </citation>
    <scope>NUCLEOTIDE SEQUENCE [LARGE SCALE GENOMIC DNA]</scope>
    <source>
        <strain evidence="9">CCM 8681</strain>
    </source>
</reference>
<comment type="cofactor">
    <cofactor evidence="6">
        <name>(6R)-5,10-methylene-5,6,7,8-tetrahydrofolate</name>
        <dbReference type="ChEBI" id="CHEBI:15636"/>
    </cofactor>
    <text evidence="6">Binds 1 5,10-methenyltetrahydrofolate (MTHF) per subunit.</text>
</comment>
<keyword evidence="9" id="KW-1185">Reference proteome</keyword>
<dbReference type="SUPFAM" id="SSF48173">
    <property type="entry name" value="Cryptochrome/photolyase FAD-binding domain"/>
    <property type="match status" value="1"/>
</dbReference>